<dbReference type="AlphaFoldDB" id="A0A0D2IWU1"/>
<dbReference type="EC" id="2.7.1.172" evidence="1"/>
<dbReference type="VEuPathDB" id="FungiDB:Z518_10151"/>
<dbReference type="HOGENOM" id="CLU_036517_1_2_1"/>
<dbReference type="Pfam" id="PF03881">
    <property type="entry name" value="Fructosamin_kin"/>
    <property type="match status" value="1"/>
</dbReference>
<dbReference type="Proteomes" id="UP000053617">
    <property type="component" value="Unassembled WGS sequence"/>
</dbReference>
<dbReference type="SUPFAM" id="SSF56112">
    <property type="entry name" value="Protein kinase-like (PK-like)"/>
    <property type="match status" value="1"/>
</dbReference>
<accession>A0A0D2IWU1</accession>
<dbReference type="Gene3D" id="3.90.1200.10">
    <property type="match status" value="1"/>
</dbReference>
<dbReference type="GeneID" id="25298222"/>
<organism evidence="3 4">
    <name type="scientific">Rhinocladiella mackenziei CBS 650.93</name>
    <dbReference type="NCBI Taxonomy" id="1442369"/>
    <lineage>
        <taxon>Eukaryota</taxon>
        <taxon>Fungi</taxon>
        <taxon>Dikarya</taxon>
        <taxon>Ascomycota</taxon>
        <taxon>Pezizomycotina</taxon>
        <taxon>Eurotiomycetes</taxon>
        <taxon>Chaetothyriomycetidae</taxon>
        <taxon>Chaetothyriales</taxon>
        <taxon>Herpotrichiellaceae</taxon>
        <taxon>Rhinocladiella</taxon>
    </lineage>
</organism>
<evidence type="ECO:0000256" key="2">
    <source>
        <dbReference type="ARBA" id="ARBA00048655"/>
    </source>
</evidence>
<protein>
    <recommendedName>
        <fullName evidence="1">protein-ribulosamine 3-kinase</fullName>
        <ecNumber evidence="1">2.7.1.172</ecNumber>
    </recommendedName>
</protein>
<dbReference type="PANTHER" id="PTHR12149">
    <property type="entry name" value="FRUCTOSAMINE 3 KINASE-RELATED PROTEIN"/>
    <property type="match status" value="1"/>
</dbReference>
<dbReference type="InterPro" id="IPR016477">
    <property type="entry name" value="Fructo-/Ketosamine-3-kinase"/>
</dbReference>
<dbReference type="GO" id="GO:0102193">
    <property type="term" value="F:protein-ribulosamine 3-kinase activity"/>
    <property type="evidence" value="ECO:0007669"/>
    <property type="project" value="UniProtKB-EC"/>
</dbReference>
<keyword evidence="4" id="KW-1185">Reference proteome</keyword>
<dbReference type="EMBL" id="KN847482">
    <property type="protein sequence ID" value="KIX01085.1"/>
    <property type="molecule type" value="Genomic_DNA"/>
</dbReference>
<gene>
    <name evidence="3" type="ORF">Z518_10151</name>
</gene>
<dbReference type="OrthoDB" id="5772781at2759"/>
<evidence type="ECO:0000313" key="4">
    <source>
        <dbReference type="Proteomes" id="UP000053617"/>
    </source>
</evidence>
<name>A0A0D2IWU1_9EURO</name>
<comment type="catalytic activity">
    <reaction evidence="2">
        <text>N(6)-D-ribulosyl-L-lysyl-[protein] + ATP = N(6)-(3-O-phospho-D-ribulosyl)-L-lysyl-[protein] + ADP + H(+)</text>
        <dbReference type="Rhea" id="RHEA:48432"/>
        <dbReference type="Rhea" id="RHEA-COMP:12103"/>
        <dbReference type="Rhea" id="RHEA-COMP:12104"/>
        <dbReference type="ChEBI" id="CHEBI:15378"/>
        <dbReference type="ChEBI" id="CHEBI:30616"/>
        <dbReference type="ChEBI" id="CHEBI:90418"/>
        <dbReference type="ChEBI" id="CHEBI:90420"/>
        <dbReference type="ChEBI" id="CHEBI:456216"/>
        <dbReference type="EC" id="2.7.1.172"/>
    </reaction>
    <physiologicalReaction direction="left-to-right" evidence="2">
        <dbReference type="Rhea" id="RHEA:48433"/>
    </physiologicalReaction>
</comment>
<sequence length="340" mass="38658">MATSPRMTLQSNGDLSSITNEIDENVQKFFPFIPNSIQLHTHGTSKSAGTFKLTIHQSSSGKTADFFLKTVPDNIGQAMIRGEFSGLNALYDIKPGIVPRPIGWGTYSSNPEIHFLLNEFVEMDDINTIEGRSEFCALLAELHKISAGRSPTGKYGFDVTTYAGIMHRDNSWCDTWEEFFFRAMRNAADQEKEVHGQSPELDELVHQLHEKVIPRLLRPLANGKNPIQPCLVHGDIWRGNVAINGRTKKPIMLDPAAFWAHHEYELGNSNVSQYILGYEWIQEYHKHMPVSEPVEDYEGRRFLYALYVTCHDRSIRTDGCSHGHFCASILNPETQRHRNR</sequence>
<reference evidence="3 4" key="1">
    <citation type="submission" date="2015-01" db="EMBL/GenBank/DDBJ databases">
        <title>The Genome Sequence of Rhinocladiella mackenzie CBS 650.93.</title>
        <authorList>
            <consortium name="The Broad Institute Genomics Platform"/>
            <person name="Cuomo C."/>
            <person name="de Hoog S."/>
            <person name="Gorbushina A."/>
            <person name="Stielow B."/>
            <person name="Teixiera M."/>
            <person name="Abouelleil A."/>
            <person name="Chapman S.B."/>
            <person name="Priest M."/>
            <person name="Young S.K."/>
            <person name="Wortman J."/>
            <person name="Nusbaum C."/>
            <person name="Birren B."/>
        </authorList>
    </citation>
    <scope>NUCLEOTIDE SEQUENCE [LARGE SCALE GENOMIC DNA]</scope>
    <source>
        <strain evidence="3 4">CBS 650.93</strain>
    </source>
</reference>
<evidence type="ECO:0000313" key="3">
    <source>
        <dbReference type="EMBL" id="KIX01085.1"/>
    </source>
</evidence>
<dbReference type="RefSeq" id="XP_013268221.1">
    <property type="nucleotide sequence ID" value="XM_013412767.1"/>
</dbReference>
<dbReference type="PANTHER" id="PTHR12149:SF8">
    <property type="entry name" value="PROTEIN-RIBULOSAMINE 3-KINASE"/>
    <property type="match status" value="1"/>
</dbReference>
<dbReference type="InterPro" id="IPR011009">
    <property type="entry name" value="Kinase-like_dom_sf"/>
</dbReference>
<proteinExistence type="predicted"/>
<evidence type="ECO:0000256" key="1">
    <source>
        <dbReference type="ARBA" id="ARBA00011961"/>
    </source>
</evidence>